<dbReference type="NCBIfam" id="TIGR01574">
    <property type="entry name" value="miaB-methiolase"/>
    <property type="match status" value="1"/>
</dbReference>
<feature type="domain" description="TRAM" evidence="14">
    <location>
        <begin position="386"/>
        <end position="449"/>
    </location>
</feature>
<evidence type="ECO:0000256" key="11">
    <source>
        <dbReference type="ARBA" id="ARBA00080698"/>
    </source>
</evidence>
<dbReference type="InterPro" id="IPR023404">
    <property type="entry name" value="rSAM_horseshoe"/>
</dbReference>
<evidence type="ECO:0000256" key="7">
    <source>
        <dbReference type="ARBA" id="ARBA00023004"/>
    </source>
</evidence>
<dbReference type="AlphaFoldDB" id="A0A317ZNK7"/>
<dbReference type="InterPro" id="IPR002792">
    <property type="entry name" value="TRAM_dom"/>
</dbReference>
<keyword evidence="4 13" id="KW-0808">Transferase</keyword>
<dbReference type="Gene3D" id="3.80.30.20">
    <property type="entry name" value="tm_1862 like domain"/>
    <property type="match status" value="1"/>
</dbReference>
<dbReference type="PROSITE" id="PS01278">
    <property type="entry name" value="MTTASE_RADICAL"/>
    <property type="match status" value="1"/>
</dbReference>
<dbReference type="GO" id="GO:0051539">
    <property type="term" value="F:4 iron, 4 sulfur cluster binding"/>
    <property type="evidence" value="ECO:0007669"/>
    <property type="project" value="UniProtKB-UniRule"/>
</dbReference>
<feature type="binding site" evidence="13">
    <location>
        <position position="167"/>
    </location>
    <ligand>
        <name>[4Fe-4S] cluster</name>
        <dbReference type="ChEBI" id="CHEBI:49883"/>
        <label>2</label>
        <note>4Fe-4S-S-AdoMet</note>
    </ligand>
</feature>
<sequence length="463" mass="52171">MNRVYIKTYGCQMNERDSEAVAAMLRGKGYSMVENESEADVILLNTCSVRDQAEQKAIGKAGHVTARKRKNPNLIVGIMGCMAQNRGDELIDRLPDLDLVVGTQKFHRVPEHLDAMIATMQGQGPRPESIVDLEEEAGSQNTIRSHVEDKRQVSAFVSIMQGCNMKCSYCIVPKTRGEERGRPMESILEEVRELAAKGTREVTLLGQIVNQYGVREFPFVEKKSPFVQLLEQVNEIDGIERIRFTSPHPVGFRKDLIDCYARLPKLCEYIHFPMQSGSNRILKAMRRPYTIEKFRSIIEQLREVRPDIYISTDIIVGFPGETEEDFELTRKHFEEIGFDMAYLFKYSVRPGTTAEPLGDPVATEVKEERNQKLLDILGKRSLTRNESLVGHIEEVLLEGPAKRGEGMFMGRTRGHRKVIVPASERLVGELVPVRINSATASTLMGELMLEGVEPAPTAYANSI</sequence>
<dbReference type="PANTHER" id="PTHR43020">
    <property type="entry name" value="CDK5 REGULATORY SUBUNIT-ASSOCIATED PROTEIN 1"/>
    <property type="match status" value="1"/>
</dbReference>
<keyword evidence="2 13" id="KW-0004">4Fe-4S</keyword>
<dbReference type="InterPro" id="IPR058240">
    <property type="entry name" value="rSAM_sf"/>
</dbReference>
<comment type="cofactor">
    <cofactor evidence="13">
        <name>[4Fe-4S] cluster</name>
        <dbReference type="ChEBI" id="CHEBI:49883"/>
    </cofactor>
    <text evidence="13">Binds 2 [4Fe-4S] clusters. One cluster is coordinated with 3 cysteines and an exchangeable S-adenosyl-L-methionine.</text>
</comment>
<comment type="subcellular location">
    <subcellularLocation>
        <location evidence="13">Cytoplasm</location>
    </subcellularLocation>
</comment>
<keyword evidence="6 13" id="KW-0479">Metal-binding</keyword>
<evidence type="ECO:0000256" key="13">
    <source>
        <dbReference type="HAMAP-Rule" id="MF_01864"/>
    </source>
</evidence>
<dbReference type="EC" id="2.8.4.3" evidence="9 13"/>
<dbReference type="SFLD" id="SFLDS00029">
    <property type="entry name" value="Radical_SAM"/>
    <property type="match status" value="1"/>
</dbReference>
<feature type="domain" description="MTTase N-terminal" evidence="15">
    <location>
        <begin position="2"/>
        <end position="118"/>
    </location>
</feature>
<dbReference type="PROSITE" id="PS50926">
    <property type="entry name" value="TRAM"/>
    <property type="match status" value="1"/>
</dbReference>
<dbReference type="PROSITE" id="PS51449">
    <property type="entry name" value="MTTASE_N"/>
    <property type="match status" value="1"/>
</dbReference>
<feature type="binding site" evidence="13">
    <location>
        <position position="170"/>
    </location>
    <ligand>
        <name>[4Fe-4S] cluster</name>
        <dbReference type="ChEBI" id="CHEBI:49883"/>
        <label>2</label>
        <note>4Fe-4S-S-AdoMet</note>
    </ligand>
</feature>
<comment type="similarity">
    <text evidence="13">Belongs to the methylthiotransferase family. MiaB subfamily.</text>
</comment>
<dbReference type="FunFam" id="3.80.30.20:FF:000001">
    <property type="entry name" value="tRNA-2-methylthio-N(6)-dimethylallyladenosine synthase 2"/>
    <property type="match status" value="1"/>
</dbReference>
<dbReference type="SFLD" id="SFLDG01082">
    <property type="entry name" value="B12-binding_domain_containing"/>
    <property type="match status" value="1"/>
</dbReference>
<dbReference type="SFLD" id="SFLDF00273">
    <property type="entry name" value="(dimethylallyl)adenosine_tRNA"/>
    <property type="match status" value="1"/>
</dbReference>
<dbReference type="Gene3D" id="3.40.50.12160">
    <property type="entry name" value="Methylthiotransferase, N-terminal domain"/>
    <property type="match status" value="1"/>
</dbReference>
<protein>
    <recommendedName>
        <fullName evidence="10 13">tRNA-2-methylthio-N(6)-dimethylallyladenosine synthase</fullName>
        <ecNumber evidence="9 13">2.8.4.3</ecNumber>
    </recommendedName>
    <alternativeName>
        <fullName evidence="12 13">(Dimethylallyl)adenosine tRNA methylthiotransferase MiaB</fullName>
    </alternativeName>
    <alternativeName>
        <fullName evidence="11 13">tRNA-i(6)A37 methylthiotransferase</fullName>
    </alternativeName>
</protein>
<dbReference type="InterPro" id="IPR006463">
    <property type="entry name" value="MiaB_methiolase"/>
</dbReference>
<dbReference type="InterPro" id="IPR020612">
    <property type="entry name" value="Methylthiotransferase_CS"/>
</dbReference>
<dbReference type="FunFam" id="3.40.50.12160:FF:000003">
    <property type="entry name" value="CDK5 regulatory subunit-associated protein 1"/>
    <property type="match status" value="1"/>
</dbReference>
<feature type="binding site" evidence="13">
    <location>
        <position position="81"/>
    </location>
    <ligand>
        <name>[4Fe-4S] cluster</name>
        <dbReference type="ChEBI" id="CHEBI:49883"/>
        <label>1</label>
    </ligand>
</feature>
<dbReference type="SUPFAM" id="SSF102114">
    <property type="entry name" value="Radical SAM enzymes"/>
    <property type="match status" value="1"/>
</dbReference>
<evidence type="ECO:0000256" key="9">
    <source>
        <dbReference type="ARBA" id="ARBA00033765"/>
    </source>
</evidence>
<dbReference type="GO" id="GO:0035597">
    <property type="term" value="F:tRNA-2-methylthio-N(6)-dimethylallyladenosine(37) synthase activity"/>
    <property type="evidence" value="ECO:0007669"/>
    <property type="project" value="UniProtKB-EC"/>
</dbReference>
<dbReference type="InterPro" id="IPR007197">
    <property type="entry name" value="rSAM"/>
</dbReference>
<comment type="catalytic activity">
    <reaction evidence="13">
        <text>N(6)-dimethylallyladenosine(37) in tRNA + (sulfur carrier)-SH + AH2 + 2 S-adenosyl-L-methionine = 2-methylsulfanyl-N(6)-dimethylallyladenosine(37) in tRNA + (sulfur carrier)-H + 5'-deoxyadenosine + L-methionine + A + S-adenosyl-L-homocysteine + 2 H(+)</text>
        <dbReference type="Rhea" id="RHEA:37067"/>
        <dbReference type="Rhea" id="RHEA-COMP:10375"/>
        <dbReference type="Rhea" id="RHEA-COMP:10376"/>
        <dbReference type="Rhea" id="RHEA-COMP:14737"/>
        <dbReference type="Rhea" id="RHEA-COMP:14739"/>
        <dbReference type="ChEBI" id="CHEBI:13193"/>
        <dbReference type="ChEBI" id="CHEBI:15378"/>
        <dbReference type="ChEBI" id="CHEBI:17319"/>
        <dbReference type="ChEBI" id="CHEBI:17499"/>
        <dbReference type="ChEBI" id="CHEBI:29917"/>
        <dbReference type="ChEBI" id="CHEBI:57844"/>
        <dbReference type="ChEBI" id="CHEBI:57856"/>
        <dbReference type="ChEBI" id="CHEBI:59789"/>
        <dbReference type="ChEBI" id="CHEBI:64428"/>
        <dbReference type="ChEBI" id="CHEBI:74415"/>
        <dbReference type="ChEBI" id="CHEBI:74417"/>
        <dbReference type="EC" id="2.8.4.3"/>
    </reaction>
</comment>
<dbReference type="InterPro" id="IPR038135">
    <property type="entry name" value="Methylthiotransferase_N_sf"/>
</dbReference>
<dbReference type="FunCoup" id="A0A317ZNK7">
    <property type="interactions" value="491"/>
</dbReference>
<dbReference type="PROSITE" id="PS51918">
    <property type="entry name" value="RADICAL_SAM"/>
    <property type="match status" value="1"/>
</dbReference>
<dbReference type="Proteomes" id="UP000247099">
    <property type="component" value="Unassembled WGS sequence"/>
</dbReference>
<evidence type="ECO:0000256" key="2">
    <source>
        <dbReference type="ARBA" id="ARBA00022485"/>
    </source>
</evidence>
<comment type="function">
    <text evidence="1 13">Catalyzes the methylthiolation of N6-(dimethylallyl)adenosine (i(6)A), leading to the formation of 2-methylthio-N6-(dimethylallyl)adenosine (ms(2)i(6)A) at position 37 in tRNAs that read codons beginning with uridine.</text>
</comment>
<dbReference type="PANTHER" id="PTHR43020:SF2">
    <property type="entry name" value="MITOCHONDRIAL TRNA METHYLTHIOTRANSFERASE CDK5RAP1"/>
    <property type="match status" value="1"/>
</dbReference>
<feature type="binding site" evidence="13">
    <location>
        <position position="11"/>
    </location>
    <ligand>
        <name>[4Fe-4S] cluster</name>
        <dbReference type="ChEBI" id="CHEBI:49883"/>
        <label>1</label>
    </ligand>
</feature>
<evidence type="ECO:0000313" key="18">
    <source>
        <dbReference type="Proteomes" id="UP000247099"/>
    </source>
</evidence>
<evidence type="ECO:0000313" key="17">
    <source>
        <dbReference type="EMBL" id="PXA05458.1"/>
    </source>
</evidence>
<dbReference type="CDD" id="cd01335">
    <property type="entry name" value="Radical_SAM"/>
    <property type="match status" value="1"/>
</dbReference>
<dbReference type="InterPro" id="IPR013848">
    <property type="entry name" value="Methylthiotransferase_N"/>
</dbReference>
<keyword evidence="8 13" id="KW-0411">Iron-sulfur</keyword>
<evidence type="ECO:0000256" key="12">
    <source>
        <dbReference type="ARBA" id="ARBA00081141"/>
    </source>
</evidence>
<keyword evidence="13" id="KW-0819">tRNA processing</keyword>
<evidence type="ECO:0000256" key="1">
    <source>
        <dbReference type="ARBA" id="ARBA00003234"/>
    </source>
</evidence>
<dbReference type="SFLD" id="SFLDG01061">
    <property type="entry name" value="methylthiotransferase"/>
    <property type="match status" value="1"/>
</dbReference>
<evidence type="ECO:0000256" key="8">
    <source>
        <dbReference type="ARBA" id="ARBA00023014"/>
    </source>
</evidence>
<keyword evidence="18" id="KW-1185">Reference proteome</keyword>
<keyword evidence="5 13" id="KW-0949">S-adenosyl-L-methionine</keyword>
<feature type="domain" description="Radical SAM core" evidence="16">
    <location>
        <begin position="149"/>
        <end position="383"/>
    </location>
</feature>
<dbReference type="GO" id="GO:0046872">
    <property type="term" value="F:metal ion binding"/>
    <property type="evidence" value="ECO:0007669"/>
    <property type="project" value="UniProtKB-KW"/>
</dbReference>
<dbReference type="NCBIfam" id="TIGR00089">
    <property type="entry name" value="MiaB/RimO family radical SAM methylthiotransferase"/>
    <property type="match status" value="1"/>
</dbReference>
<dbReference type="InterPro" id="IPR005839">
    <property type="entry name" value="Methylthiotransferase"/>
</dbReference>
<evidence type="ECO:0000256" key="10">
    <source>
        <dbReference type="ARBA" id="ARBA00068570"/>
    </source>
</evidence>
<dbReference type="Pfam" id="PF04055">
    <property type="entry name" value="Radical_SAM"/>
    <property type="match status" value="1"/>
</dbReference>
<comment type="subunit">
    <text evidence="13">Monomer.</text>
</comment>
<comment type="caution">
    <text evidence="17">The sequence shown here is derived from an EMBL/GenBank/DDBJ whole genome shotgun (WGS) entry which is preliminary data.</text>
</comment>
<dbReference type="SMART" id="SM00729">
    <property type="entry name" value="Elp3"/>
    <property type="match status" value="1"/>
</dbReference>
<dbReference type="InParanoid" id="A0A317ZNK7"/>
<dbReference type="Pfam" id="PF01938">
    <property type="entry name" value="TRAM"/>
    <property type="match status" value="1"/>
</dbReference>
<accession>A0A317ZNK7</accession>
<evidence type="ECO:0000256" key="6">
    <source>
        <dbReference type="ARBA" id="ARBA00022723"/>
    </source>
</evidence>
<evidence type="ECO:0000256" key="3">
    <source>
        <dbReference type="ARBA" id="ARBA00022490"/>
    </source>
</evidence>
<evidence type="ECO:0000259" key="14">
    <source>
        <dbReference type="PROSITE" id="PS50926"/>
    </source>
</evidence>
<dbReference type="InterPro" id="IPR006638">
    <property type="entry name" value="Elp3/MiaA/NifB-like_rSAM"/>
</dbReference>
<feature type="binding site" evidence="13">
    <location>
        <position position="47"/>
    </location>
    <ligand>
        <name>[4Fe-4S] cluster</name>
        <dbReference type="ChEBI" id="CHEBI:49883"/>
        <label>1</label>
    </ligand>
</feature>
<gene>
    <name evidence="13" type="primary">miaB</name>
    <name evidence="17" type="ORF">DDZ13_00895</name>
</gene>
<dbReference type="GO" id="GO:0005829">
    <property type="term" value="C:cytosol"/>
    <property type="evidence" value="ECO:0007669"/>
    <property type="project" value="TreeGrafter"/>
</dbReference>
<dbReference type="EMBL" id="QHJQ01000001">
    <property type="protein sequence ID" value="PXA05458.1"/>
    <property type="molecule type" value="Genomic_DNA"/>
</dbReference>
<dbReference type="RefSeq" id="WP_110129537.1">
    <property type="nucleotide sequence ID" value="NZ_QHJQ01000001.1"/>
</dbReference>
<feature type="binding site" evidence="13">
    <location>
        <position position="163"/>
    </location>
    <ligand>
        <name>[4Fe-4S] cluster</name>
        <dbReference type="ChEBI" id="CHEBI:49883"/>
        <label>2</label>
        <note>4Fe-4S-S-AdoMet</note>
    </ligand>
</feature>
<organism evidence="17 18">
    <name type="scientific">Coraliomargarita sinensis</name>
    <dbReference type="NCBI Taxonomy" id="2174842"/>
    <lineage>
        <taxon>Bacteria</taxon>
        <taxon>Pseudomonadati</taxon>
        <taxon>Verrucomicrobiota</taxon>
        <taxon>Opitutia</taxon>
        <taxon>Puniceicoccales</taxon>
        <taxon>Coraliomargaritaceae</taxon>
        <taxon>Coraliomargarita</taxon>
    </lineage>
</organism>
<dbReference type="OrthoDB" id="9805215at2"/>
<evidence type="ECO:0000259" key="15">
    <source>
        <dbReference type="PROSITE" id="PS51449"/>
    </source>
</evidence>
<keyword evidence="7 13" id="KW-0408">Iron</keyword>
<proteinExistence type="inferred from homology"/>
<dbReference type="HAMAP" id="MF_01864">
    <property type="entry name" value="tRNA_metthiotr_MiaB"/>
    <property type="match status" value="1"/>
</dbReference>
<evidence type="ECO:0000256" key="4">
    <source>
        <dbReference type="ARBA" id="ARBA00022679"/>
    </source>
</evidence>
<reference evidence="17 18" key="1">
    <citation type="submission" date="2018-05" db="EMBL/GenBank/DDBJ databases">
        <title>Coraliomargarita sinensis sp. nov., isolated from a marine solar saltern.</title>
        <authorList>
            <person name="Zhou L.Y."/>
        </authorList>
    </citation>
    <scope>NUCLEOTIDE SEQUENCE [LARGE SCALE GENOMIC DNA]</scope>
    <source>
        <strain evidence="17 18">WN38</strain>
    </source>
</reference>
<evidence type="ECO:0000256" key="5">
    <source>
        <dbReference type="ARBA" id="ARBA00022691"/>
    </source>
</evidence>
<keyword evidence="3 13" id="KW-0963">Cytoplasm</keyword>
<dbReference type="Pfam" id="PF00919">
    <property type="entry name" value="UPF0004"/>
    <property type="match status" value="1"/>
</dbReference>
<name>A0A317ZNK7_9BACT</name>
<evidence type="ECO:0000259" key="16">
    <source>
        <dbReference type="PROSITE" id="PS51918"/>
    </source>
</evidence>